<organism evidence="2 3">
    <name type="scientific">Glossina austeni</name>
    <name type="common">Savannah tsetse fly</name>
    <dbReference type="NCBI Taxonomy" id="7395"/>
    <lineage>
        <taxon>Eukaryota</taxon>
        <taxon>Metazoa</taxon>
        <taxon>Ecdysozoa</taxon>
        <taxon>Arthropoda</taxon>
        <taxon>Hexapoda</taxon>
        <taxon>Insecta</taxon>
        <taxon>Pterygota</taxon>
        <taxon>Neoptera</taxon>
        <taxon>Endopterygota</taxon>
        <taxon>Diptera</taxon>
        <taxon>Brachycera</taxon>
        <taxon>Muscomorpha</taxon>
        <taxon>Hippoboscoidea</taxon>
        <taxon>Glossinidae</taxon>
        <taxon>Glossina</taxon>
    </lineage>
</organism>
<evidence type="ECO:0000256" key="1">
    <source>
        <dbReference type="SAM" id="Phobius"/>
    </source>
</evidence>
<protein>
    <submittedName>
        <fullName evidence="2">Uncharacterized protein</fullName>
    </submittedName>
</protein>
<keyword evidence="3" id="KW-1185">Reference proteome</keyword>
<sequence>MIWWWIWFDLVVMNVCTFSLWSRKSTDCKRGDIRYNIIKIQLAIILTTNKGYEDLFNGKQKILININYRFTTGCKSTSHMESEQSVEDFRNGRLQIPMVRIKAYLNNV</sequence>
<keyword evidence="1" id="KW-0472">Membrane</keyword>
<dbReference type="AlphaFoldDB" id="A0A1A9V0J5"/>
<dbReference type="Proteomes" id="UP000078200">
    <property type="component" value="Unassembled WGS sequence"/>
</dbReference>
<dbReference type="EnsemblMetazoa" id="GAUT021794-RA">
    <property type="protein sequence ID" value="GAUT021794-PA"/>
    <property type="gene ID" value="GAUT021794"/>
</dbReference>
<reference evidence="2" key="1">
    <citation type="submission" date="2020-05" db="UniProtKB">
        <authorList>
            <consortium name="EnsemblMetazoa"/>
        </authorList>
    </citation>
    <scope>IDENTIFICATION</scope>
    <source>
        <strain evidence="2">TTRI</strain>
    </source>
</reference>
<proteinExistence type="predicted"/>
<evidence type="ECO:0000313" key="2">
    <source>
        <dbReference type="EnsemblMetazoa" id="GAUT021794-PA"/>
    </source>
</evidence>
<keyword evidence="1" id="KW-0812">Transmembrane</keyword>
<feature type="transmembrane region" description="Helical" evidence="1">
    <location>
        <begin position="6"/>
        <end position="22"/>
    </location>
</feature>
<keyword evidence="1" id="KW-1133">Transmembrane helix</keyword>
<evidence type="ECO:0000313" key="3">
    <source>
        <dbReference type="Proteomes" id="UP000078200"/>
    </source>
</evidence>
<accession>A0A1A9V0J5</accession>
<name>A0A1A9V0J5_GLOAU</name>
<dbReference type="VEuPathDB" id="VectorBase:GAUT021794"/>